<dbReference type="EMBL" id="LN868939">
    <property type="protein sequence ID" value="CRY82121.1"/>
    <property type="molecule type" value="Genomic_DNA"/>
</dbReference>
<geneLocation type="plasmid" evidence="7">
    <name>2</name>
</geneLocation>
<evidence type="ECO:0000259" key="5">
    <source>
        <dbReference type="Pfam" id="PF02678"/>
    </source>
</evidence>
<keyword evidence="7" id="KW-0614">Plasmid</keyword>
<feature type="binding site" evidence="2">
    <location>
        <position position="123"/>
    </location>
    <ligand>
        <name>Fe cation</name>
        <dbReference type="ChEBI" id="CHEBI:24875"/>
    </ligand>
</feature>
<keyword evidence="7" id="KW-0223">Dioxygenase</keyword>
<proteinExistence type="inferred from homology"/>
<dbReference type="GO" id="GO:0046872">
    <property type="term" value="F:metal ion binding"/>
    <property type="evidence" value="ECO:0007669"/>
    <property type="project" value="UniProtKB-KW"/>
</dbReference>
<organism evidence="7 8">
    <name type="scientific">Nocardia farcinica</name>
    <dbReference type="NCBI Taxonomy" id="37329"/>
    <lineage>
        <taxon>Bacteria</taxon>
        <taxon>Bacillati</taxon>
        <taxon>Actinomycetota</taxon>
        <taxon>Actinomycetes</taxon>
        <taxon>Mycobacteriales</taxon>
        <taxon>Nocardiaceae</taxon>
        <taxon>Nocardia</taxon>
    </lineage>
</organism>
<dbReference type="Proteomes" id="UP000057820">
    <property type="component" value="Plasmid 2"/>
</dbReference>
<dbReference type="Pfam" id="PF05726">
    <property type="entry name" value="Pirin_C"/>
    <property type="match status" value="1"/>
</dbReference>
<dbReference type="InterPro" id="IPR014710">
    <property type="entry name" value="RmlC-like_jellyroll"/>
</dbReference>
<evidence type="ECO:0000259" key="6">
    <source>
        <dbReference type="Pfam" id="PF05726"/>
    </source>
</evidence>
<dbReference type="SUPFAM" id="SSF51182">
    <property type="entry name" value="RmlC-like cupins"/>
    <property type="match status" value="1"/>
</dbReference>
<sequence>MSDLDPHPDEAVCAPAPGPGPVAELYPAREVPLGGVRGVYVERVLPQRDLPTVGAWCFLDHFGAPTVTKTDAPPDIDPHPHIGLQTVTWPFQGRIRHRDSVGSDVVINPGQLNLMTSGVGIAHSEYYDTEAPASHGLQLWIALPRESTGVAPHFEQHRDLPVYEAAGVRAVVLIGTLAGLTSPARAYTPIVGADMRLAAGAEVSIPVDPSFEHALLVIEGEVTVADTSLKPGPLLYLGTDRRELRLSSGPGAHVALIGGEPFGEELVMWWNFVGRTHEEIVAARTQWERHDVGRFPDIAGHRPEQRIPAPPLPPLHLKPRKRRLGAARE</sequence>
<reference evidence="8" key="1">
    <citation type="submission" date="2015-03" db="EMBL/GenBank/DDBJ databases">
        <authorList>
            <consortium name="Pathogen Informatics"/>
        </authorList>
    </citation>
    <scope>NUCLEOTIDE SEQUENCE [LARGE SCALE GENOMIC DNA]</scope>
    <source>
        <strain evidence="8">NCTC11134</strain>
        <plasmid evidence="8">2</plasmid>
    </source>
</reference>
<evidence type="ECO:0000256" key="2">
    <source>
        <dbReference type="PIRSR" id="PIRSR006232-1"/>
    </source>
</evidence>
<feature type="binding site" evidence="2">
    <location>
        <position position="81"/>
    </location>
    <ligand>
        <name>Fe cation</name>
        <dbReference type="ChEBI" id="CHEBI:24875"/>
    </ligand>
</feature>
<keyword evidence="2" id="KW-0408">Iron</keyword>
<dbReference type="Gene3D" id="2.60.120.10">
    <property type="entry name" value="Jelly Rolls"/>
    <property type="match status" value="2"/>
</dbReference>
<feature type="region of interest" description="Disordered" evidence="4">
    <location>
        <begin position="299"/>
        <end position="329"/>
    </location>
</feature>
<dbReference type="InterPro" id="IPR012093">
    <property type="entry name" value="Pirin"/>
</dbReference>
<protein>
    <submittedName>
        <fullName evidence="7">Quercetin 2,3-dioxygenase</fullName>
        <ecNumber evidence="7">1.13.11.24</ecNumber>
    </submittedName>
</protein>
<feature type="binding site" evidence="2">
    <location>
        <position position="79"/>
    </location>
    <ligand>
        <name>Fe cation</name>
        <dbReference type="ChEBI" id="CHEBI:24875"/>
    </ligand>
</feature>
<gene>
    <name evidence="7" type="primary">yhhW_2</name>
    <name evidence="7" type="ORF">ERS450000_04799</name>
</gene>
<keyword evidence="7" id="KW-0560">Oxidoreductase</keyword>
<dbReference type="PANTHER" id="PTHR13903:SF8">
    <property type="entry name" value="PIRIN"/>
    <property type="match status" value="1"/>
</dbReference>
<dbReference type="GO" id="GO:0008127">
    <property type="term" value="F:quercetin 2,3-dioxygenase activity"/>
    <property type="evidence" value="ECO:0007669"/>
    <property type="project" value="UniProtKB-EC"/>
</dbReference>
<evidence type="ECO:0000256" key="3">
    <source>
        <dbReference type="RuleBase" id="RU003457"/>
    </source>
</evidence>
<dbReference type="AlphaFoldDB" id="A0A0H5PI10"/>
<dbReference type="KEGG" id="nfr:ERS450000_04799"/>
<dbReference type="EC" id="1.13.11.24" evidence="7"/>
<feature type="domain" description="Pirin N-terminal" evidence="5">
    <location>
        <begin position="41"/>
        <end position="141"/>
    </location>
</feature>
<feature type="domain" description="Pirin C-terminal" evidence="6">
    <location>
        <begin position="193"/>
        <end position="290"/>
    </location>
</feature>
<comment type="similarity">
    <text evidence="1 3">Belongs to the pirin family.</text>
</comment>
<evidence type="ECO:0000256" key="4">
    <source>
        <dbReference type="SAM" id="MobiDB-lite"/>
    </source>
</evidence>
<keyword evidence="2" id="KW-0479">Metal-binding</keyword>
<dbReference type="PANTHER" id="PTHR13903">
    <property type="entry name" value="PIRIN-RELATED"/>
    <property type="match status" value="1"/>
</dbReference>
<dbReference type="InterPro" id="IPR003829">
    <property type="entry name" value="Pirin_N_dom"/>
</dbReference>
<accession>A0A0H5PI10</accession>
<name>A0A0H5PI10_NOCFR</name>
<dbReference type="Pfam" id="PF02678">
    <property type="entry name" value="Pirin"/>
    <property type="match status" value="1"/>
</dbReference>
<comment type="cofactor">
    <cofactor evidence="2">
        <name>Fe cation</name>
        <dbReference type="ChEBI" id="CHEBI:24875"/>
    </cofactor>
    <text evidence="2">Binds 1 Fe cation per subunit.</text>
</comment>
<dbReference type="PIRSF" id="PIRSF006232">
    <property type="entry name" value="Pirin"/>
    <property type="match status" value="1"/>
</dbReference>
<evidence type="ECO:0000313" key="7">
    <source>
        <dbReference type="EMBL" id="CRY82121.1"/>
    </source>
</evidence>
<dbReference type="InterPro" id="IPR011051">
    <property type="entry name" value="RmlC_Cupin_sf"/>
</dbReference>
<evidence type="ECO:0000256" key="1">
    <source>
        <dbReference type="ARBA" id="ARBA00008416"/>
    </source>
</evidence>
<dbReference type="RefSeq" id="WP_060594281.1">
    <property type="nucleotide sequence ID" value="NZ_CP031418.1"/>
</dbReference>
<feature type="compositionally biased region" description="Basic residues" evidence="4">
    <location>
        <begin position="317"/>
        <end position="329"/>
    </location>
</feature>
<dbReference type="CDD" id="cd02247">
    <property type="entry name" value="cupin_pirin_C"/>
    <property type="match status" value="1"/>
</dbReference>
<dbReference type="InterPro" id="IPR008778">
    <property type="entry name" value="Pirin_C_dom"/>
</dbReference>
<evidence type="ECO:0000313" key="8">
    <source>
        <dbReference type="Proteomes" id="UP000057820"/>
    </source>
</evidence>
<feature type="binding site" evidence="2">
    <location>
        <position position="125"/>
    </location>
    <ligand>
        <name>Fe cation</name>
        <dbReference type="ChEBI" id="CHEBI:24875"/>
    </ligand>
</feature>